<organism evidence="2 3">
    <name type="scientific">Novymonas esmeraldas</name>
    <dbReference type="NCBI Taxonomy" id="1808958"/>
    <lineage>
        <taxon>Eukaryota</taxon>
        <taxon>Discoba</taxon>
        <taxon>Euglenozoa</taxon>
        <taxon>Kinetoplastea</taxon>
        <taxon>Metakinetoplastina</taxon>
        <taxon>Trypanosomatida</taxon>
        <taxon>Trypanosomatidae</taxon>
        <taxon>Novymonas</taxon>
    </lineage>
</organism>
<keyword evidence="3" id="KW-1185">Reference proteome</keyword>
<feature type="compositionally biased region" description="Pro residues" evidence="1">
    <location>
        <begin position="56"/>
        <end position="66"/>
    </location>
</feature>
<dbReference type="GO" id="GO:0016787">
    <property type="term" value="F:hydrolase activity"/>
    <property type="evidence" value="ECO:0007669"/>
    <property type="project" value="UniProtKB-KW"/>
</dbReference>
<protein>
    <submittedName>
        <fullName evidence="2">Alpha/beta hydrolase family</fullName>
    </submittedName>
</protein>
<reference evidence="2 3" key="1">
    <citation type="journal article" date="2021" name="MBio">
        <title>A New Model Trypanosomatid, Novymonas esmeraldas: Genomic Perception of Its 'Candidatus Pandoraea novymonadis' Endosymbiont.</title>
        <authorList>
            <person name="Zakharova A."/>
            <person name="Saura A."/>
            <person name="Butenko A."/>
            <person name="Podesvova L."/>
            <person name="Warmusova S."/>
            <person name="Kostygov A.Y."/>
            <person name="Nenarokova A."/>
            <person name="Lukes J."/>
            <person name="Opperdoes F.R."/>
            <person name="Yurchenko V."/>
        </authorList>
    </citation>
    <scope>NUCLEOTIDE SEQUENCE [LARGE SCALE GENOMIC DNA]</scope>
    <source>
        <strain evidence="2 3">E262AT.01</strain>
    </source>
</reference>
<dbReference type="InterPro" id="IPR029058">
    <property type="entry name" value="AB_hydrolase_fold"/>
</dbReference>
<evidence type="ECO:0000313" key="3">
    <source>
        <dbReference type="Proteomes" id="UP001430356"/>
    </source>
</evidence>
<comment type="caution">
    <text evidence="2">The sequence shown here is derived from an EMBL/GenBank/DDBJ whole genome shotgun (WGS) entry which is preliminary data.</text>
</comment>
<evidence type="ECO:0000313" key="2">
    <source>
        <dbReference type="EMBL" id="KAK7195068.1"/>
    </source>
</evidence>
<feature type="compositionally biased region" description="Low complexity" evidence="1">
    <location>
        <begin position="15"/>
        <end position="44"/>
    </location>
</feature>
<feature type="region of interest" description="Disordered" evidence="1">
    <location>
        <begin position="15"/>
        <end position="75"/>
    </location>
</feature>
<name>A0AAW0ELT5_9TRYP</name>
<dbReference type="AlphaFoldDB" id="A0AAW0ELT5"/>
<gene>
    <name evidence="2" type="ORF">NESM_000429700</name>
</gene>
<proteinExistence type="predicted"/>
<accession>A0AAW0ELT5</accession>
<feature type="region of interest" description="Disordered" evidence="1">
    <location>
        <begin position="392"/>
        <end position="427"/>
    </location>
</feature>
<dbReference type="EMBL" id="JAECZO010000047">
    <property type="protein sequence ID" value="KAK7195068.1"/>
    <property type="molecule type" value="Genomic_DNA"/>
</dbReference>
<evidence type="ECO:0000256" key="1">
    <source>
        <dbReference type="SAM" id="MobiDB-lite"/>
    </source>
</evidence>
<dbReference type="Proteomes" id="UP001430356">
    <property type="component" value="Unassembled WGS sequence"/>
</dbReference>
<sequence>MYAARWLRCSAAGAAVASSTSAGVAATSSTGTSRTTTAAPAPVSEAGVSTTAAGGAPPPPPPPSPPGQGHRKKVNSVTAWRTLSFKPWQLRAVHSAELRSSMPAWVLYHGEQLGPRPLVVLDHSLPPLGQSTSAAVDACEQASKKYEAMLSSLAWEYGAVFIPLPVSIGEANVMEESCHHVCAVLDALDVQWSHVLAHSYGALVAARMAASTAHPHRVGTVLLLDTPLVTESLVRNMRQREDIAKARGDVNVPSAELNFAIESLKSALEPTLPLVDAADKALYENYLFSPDSLFREGGLVRVEDRYVPVRHLAQVHHPLQLLVPTQHPVVDFAIHKELFGLRRPATIKTAETHEDLFSEKCAGEVADVVRAWMQRFEPDVVIRRRFEQAAKEMGQLMGSDTSSGEKSDGGAEKKVEKKKEKKKKGKQ</sequence>
<dbReference type="Gene3D" id="3.40.50.1820">
    <property type="entry name" value="alpha/beta hydrolase"/>
    <property type="match status" value="1"/>
</dbReference>
<feature type="compositionally biased region" description="Basic and acidic residues" evidence="1">
    <location>
        <begin position="403"/>
        <end position="418"/>
    </location>
</feature>
<keyword evidence="2" id="KW-0378">Hydrolase</keyword>
<dbReference type="SUPFAM" id="SSF53474">
    <property type="entry name" value="alpha/beta-Hydrolases"/>
    <property type="match status" value="1"/>
</dbReference>